<organism evidence="1 2">
    <name type="scientific">Calycina marina</name>
    <dbReference type="NCBI Taxonomy" id="1763456"/>
    <lineage>
        <taxon>Eukaryota</taxon>
        <taxon>Fungi</taxon>
        <taxon>Dikarya</taxon>
        <taxon>Ascomycota</taxon>
        <taxon>Pezizomycotina</taxon>
        <taxon>Leotiomycetes</taxon>
        <taxon>Helotiales</taxon>
        <taxon>Pezizellaceae</taxon>
        <taxon>Calycina</taxon>
    </lineage>
</organism>
<dbReference type="AlphaFoldDB" id="A0A9P8CC38"/>
<evidence type="ECO:0000313" key="1">
    <source>
        <dbReference type="EMBL" id="KAG9239851.1"/>
    </source>
</evidence>
<dbReference type="Proteomes" id="UP000887226">
    <property type="component" value="Unassembled WGS sequence"/>
</dbReference>
<dbReference type="OrthoDB" id="4961408at2759"/>
<keyword evidence="2" id="KW-1185">Reference proteome</keyword>
<dbReference type="EMBL" id="MU254826">
    <property type="protein sequence ID" value="KAG9239851.1"/>
    <property type="molecule type" value="Genomic_DNA"/>
</dbReference>
<comment type="caution">
    <text evidence="1">The sequence shown here is derived from an EMBL/GenBank/DDBJ whole genome shotgun (WGS) entry which is preliminary data.</text>
</comment>
<protein>
    <submittedName>
        <fullName evidence="1">Uncharacterized protein</fullName>
    </submittedName>
</protein>
<proteinExistence type="predicted"/>
<gene>
    <name evidence="1" type="ORF">BJ878DRAFT_530460</name>
</gene>
<sequence>LTRYSNSNVNQYLPRTGDTIRVWTMRTYEAMKILMKKQLKLAKSKIHITGSLWSSGNHKSVLSITELFFCQGVSGGFAFMSVHFTTSNLAYQVAKLVLFGRWNKSALSFQTFSRASPLWIFSITTLYEGGGSYILGTSLYPSGGPTGRK</sequence>
<name>A0A9P8CC38_9HELO</name>
<evidence type="ECO:0000313" key="2">
    <source>
        <dbReference type="Proteomes" id="UP000887226"/>
    </source>
</evidence>
<feature type="non-terminal residue" evidence="1">
    <location>
        <position position="1"/>
    </location>
</feature>
<accession>A0A9P8CC38</accession>
<reference evidence="1" key="1">
    <citation type="journal article" date="2021" name="IMA Fungus">
        <title>Genomic characterization of three marine fungi, including Emericellopsis atlantica sp. nov. with signatures of a generalist lifestyle and marine biomass degradation.</title>
        <authorList>
            <person name="Hagestad O.C."/>
            <person name="Hou L."/>
            <person name="Andersen J.H."/>
            <person name="Hansen E.H."/>
            <person name="Altermark B."/>
            <person name="Li C."/>
            <person name="Kuhnert E."/>
            <person name="Cox R.J."/>
            <person name="Crous P.W."/>
            <person name="Spatafora J.W."/>
            <person name="Lail K."/>
            <person name="Amirebrahimi M."/>
            <person name="Lipzen A."/>
            <person name="Pangilinan J."/>
            <person name="Andreopoulos W."/>
            <person name="Hayes R.D."/>
            <person name="Ng V."/>
            <person name="Grigoriev I.V."/>
            <person name="Jackson S.A."/>
            <person name="Sutton T.D.S."/>
            <person name="Dobson A.D.W."/>
            <person name="Rama T."/>
        </authorList>
    </citation>
    <scope>NUCLEOTIDE SEQUENCE</scope>
    <source>
        <strain evidence="1">TRa3180A</strain>
    </source>
</reference>